<keyword evidence="1" id="KW-0677">Repeat</keyword>
<dbReference type="SUPFAM" id="SSF81901">
    <property type="entry name" value="HCP-like"/>
    <property type="match status" value="1"/>
</dbReference>
<dbReference type="InterPro" id="IPR011990">
    <property type="entry name" value="TPR-like_helical_dom_sf"/>
</dbReference>
<dbReference type="InterPro" id="IPR019734">
    <property type="entry name" value="TPR_rpt"/>
</dbReference>
<dbReference type="SUPFAM" id="SSF48452">
    <property type="entry name" value="TPR-like"/>
    <property type="match status" value="1"/>
</dbReference>
<proteinExistence type="predicted"/>
<dbReference type="PANTHER" id="PTHR22767:SF2">
    <property type="entry name" value="N(ALPHA)-ACETYLTRANSFERASE 15_16, ISOFORM A"/>
    <property type="match status" value="1"/>
</dbReference>
<evidence type="ECO:0000256" key="3">
    <source>
        <dbReference type="SAM" id="MobiDB-lite"/>
    </source>
</evidence>
<reference evidence="5" key="1">
    <citation type="submission" date="2018-06" db="EMBL/GenBank/DDBJ databases">
        <authorList>
            <person name="Guldener U."/>
        </authorList>
    </citation>
    <scope>NUCLEOTIDE SEQUENCE [LARGE SCALE GENOMIC DNA]</scope>
    <source>
        <strain evidence="5">UTAD17</strain>
    </source>
</reference>
<keyword evidence="2" id="KW-0802">TPR repeat</keyword>
<evidence type="ECO:0000256" key="1">
    <source>
        <dbReference type="ARBA" id="ARBA00022737"/>
    </source>
</evidence>
<dbReference type="Pfam" id="PF12569">
    <property type="entry name" value="NatA_aux_su"/>
    <property type="match status" value="2"/>
</dbReference>
<dbReference type="GO" id="GO:0016740">
    <property type="term" value="F:transferase activity"/>
    <property type="evidence" value="ECO:0007669"/>
    <property type="project" value="UniProtKB-KW"/>
</dbReference>
<dbReference type="AlphaFoldDB" id="A0A376B479"/>
<evidence type="ECO:0000256" key="2">
    <source>
        <dbReference type="ARBA" id="ARBA00022803"/>
    </source>
</evidence>
<dbReference type="GO" id="GO:0031415">
    <property type="term" value="C:NatA complex"/>
    <property type="evidence" value="ECO:0007669"/>
    <property type="project" value="TreeGrafter"/>
</dbReference>
<sequence length="879" mass="101129">MSAATRRKINALKKNSAANGTNNGTTTANKLTISPKENTQFLEALKLYEDKKYNKSIKILETLLKKNASFVDALALKCLNLYFQGDKDQAESYCKKALKKINDFNASPICCHILGLYYRNVQDNQSAIKWFQAAMNNGSNNKSIYRDLAVLQSQERDFKGLLESRSLYWQSAMGYRANWTALAIAQDFNKNYKEAVTLLENFEDMARGKLTKAEYYEHNECVMYKNDLMFKAAAAASNTTEGLKKVLANLDAIENEVFDKYALLERKATCLMKLGELKEASKVYRALIKRNPDNFTYYKLLEVSLGCSNDNDLKIRLYEKLSKFYPRSEPPKYIPLTFIEDENLLYETLKEYILPQLKRGVLATFSNIKPLYKSRGTIIPKLVFKIVQDEIYPQLNANEEPETYIWTNYFLAQHYLFLKEFANAQECINKAIEHTPTAIELYIVKGRILKHLGLLDEAAEVVESARKLDLSDRYINNKTVKYYLRANNIDEAVEKVSLFGKMDANEPNSLKDLHLLEASWFIVEQAESYYRLYLLTRKRLVEELKSEATDASLVLRLKYDLVKYKGLSLKRFLAIAKIYKQFELDQLDFHTYCMRKGTARAYMDMIKWTEKIYTLPMYVRAMNGASKIYLDLDENARDKERFELTEMMEFIGSASGSGKNKKKKNNNNKGSMDPSLIKLKREDVLKLIAYDKDNDIFGEKLVSSGTPILDFETNFFNKYFKHQDNNKETCDYSLDFSVHLLKNELALCMGDINQLQRTNTSNDTVSSIIGSTSLLLLQAAKDNENENKIGQTVALKGLSNIGFAVEDEEIKKLSGDGTDCINYLKDKFGITLKSLLFLYQHHKSQLFIPQNILKSYILDYSKDLDPMAKNNILQYELAI</sequence>
<keyword evidence="5" id="KW-1185">Reference proteome</keyword>
<dbReference type="PIRSF" id="PIRSF000422">
    <property type="entry name" value="N-terminal-AcTrfase-A_aux_su"/>
    <property type="match status" value="1"/>
</dbReference>
<keyword evidence="4" id="KW-0808">Transferase</keyword>
<dbReference type="Gene3D" id="1.25.40.1040">
    <property type="match status" value="1"/>
</dbReference>
<evidence type="ECO:0000313" key="5">
    <source>
        <dbReference type="Proteomes" id="UP000262825"/>
    </source>
</evidence>
<dbReference type="EMBL" id="UFAJ01000152">
    <property type="protein sequence ID" value="SSD59498.1"/>
    <property type="molecule type" value="Genomic_DNA"/>
</dbReference>
<name>A0A376B479_9ASCO</name>
<evidence type="ECO:0000313" key="4">
    <source>
        <dbReference type="EMBL" id="SSD59498.1"/>
    </source>
</evidence>
<dbReference type="Proteomes" id="UP000262825">
    <property type="component" value="Unassembled WGS sequence"/>
</dbReference>
<organism evidence="4 5">
    <name type="scientific">Saccharomycodes ludwigii</name>
    <dbReference type="NCBI Taxonomy" id="36035"/>
    <lineage>
        <taxon>Eukaryota</taxon>
        <taxon>Fungi</taxon>
        <taxon>Dikarya</taxon>
        <taxon>Ascomycota</taxon>
        <taxon>Saccharomycotina</taxon>
        <taxon>Saccharomycetes</taxon>
        <taxon>Saccharomycodales</taxon>
        <taxon>Saccharomycodaceae</taxon>
        <taxon>Saccharomycodes</taxon>
    </lineage>
</organism>
<dbReference type="Gene3D" id="1.25.40.1010">
    <property type="match status" value="1"/>
</dbReference>
<protein>
    <submittedName>
        <fullName evidence="4">Related to N-terminal acetyltransferase A complex subunit NAT1</fullName>
    </submittedName>
</protein>
<dbReference type="InterPro" id="IPR021183">
    <property type="entry name" value="NatA_aux_su"/>
</dbReference>
<dbReference type="VEuPathDB" id="FungiDB:SCODWIG_01259"/>
<dbReference type="SMART" id="SM00028">
    <property type="entry name" value="TPR"/>
    <property type="match status" value="6"/>
</dbReference>
<feature type="region of interest" description="Disordered" evidence="3">
    <location>
        <begin position="653"/>
        <end position="674"/>
    </location>
</feature>
<dbReference type="PANTHER" id="PTHR22767">
    <property type="entry name" value="N-TERMINAL ACETYLTRANSFERASE-RELATED"/>
    <property type="match status" value="1"/>
</dbReference>
<gene>
    <name evidence="4" type="ORF">SCODWIG_01259</name>
</gene>
<accession>A0A376B479</accession>